<dbReference type="OrthoDB" id="3257429at2759"/>
<evidence type="ECO:0000256" key="1">
    <source>
        <dbReference type="SAM" id="MobiDB-lite"/>
    </source>
</evidence>
<proteinExistence type="predicted"/>
<dbReference type="HOGENOM" id="CLU_1361080_0_0_1"/>
<sequence length="183" mass="18530">MMPRMFSTRLFAAAALFALARGQITSTDPNGNTVIVSISTDLVGGTTPIIVSTVAPNPAVPPVATTPAATQPAQTTTQAAAPTTTPRVVGQPAPTAASPEPTIYTYTTVDGSGNTQTFIDTYTPSYDVTTVPFSAPAGTIIPYDQYTSIYGGSGGGNQLNGAGRLWAGASALMGAVTGLVLVF</sequence>
<reference evidence="3 5" key="2">
    <citation type="journal article" date="2013" name="J. Biotechnol.">
        <title>Establishment and interpretation of the genome sequence of the phytopathogenic fungus Rhizoctonia solani AG1-IB isolate 7/3/14.</title>
        <authorList>
            <person name="Wibberg D.W."/>
            <person name="Jelonek L.J."/>
            <person name="Rupp O.R."/>
            <person name="Hennig M.H."/>
            <person name="Eikmeyer F.E."/>
            <person name="Goesmann A.G."/>
            <person name="Hartmann A.H."/>
            <person name="Borriss R.B."/>
            <person name="Grosch R.G."/>
            <person name="Puehler A.P."/>
            <person name="Schlueter A.S."/>
        </authorList>
    </citation>
    <scope>NUCLEOTIDE SEQUENCE [LARGE SCALE GENOMIC DNA]</scope>
    <source>
        <strain evidence="5">AG1-IB / isolate 7/3/14</strain>
        <strain evidence="3">Isolate 7/3/14</strain>
    </source>
</reference>
<evidence type="ECO:0000256" key="2">
    <source>
        <dbReference type="SAM" id="SignalP"/>
    </source>
</evidence>
<protein>
    <submittedName>
        <fullName evidence="3">Uncharacterized protein</fullName>
    </submittedName>
</protein>
<reference evidence="4 6" key="3">
    <citation type="submission" date="2014-11" db="EMBL/GenBank/DDBJ databases">
        <authorList>
            <person name="Wibberg Daniel"/>
        </authorList>
    </citation>
    <scope>NUCLEOTIDE SEQUENCE [LARGE SCALE GENOMIC DNA]</scope>
    <source>
        <strain evidence="4">Rhizoctonia solani AG1-IB 7/3/14</strain>
    </source>
</reference>
<dbReference type="Proteomes" id="UP000012065">
    <property type="component" value="Unassembled WGS sequence"/>
</dbReference>
<keyword evidence="2" id="KW-0732">Signal</keyword>
<evidence type="ECO:0000313" key="4">
    <source>
        <dbReference type="EMBL" id="CEL55538.1"/>
    </source>
</evidence>
<feature type="region of interest" description="Disordered" evidence="1">
    <location>
        <begin position="63"/>
        <end position="101"/>
    </location>
</feature>
<dbReference type="AlphaFoldDB" id="M5BNU0"/>
<feature type="chain" id="PRO_5007689289" evidence="2">
    <location>
        <begin position="23"/>
        <end position="183"/>
    </location>
</feature>
<feature type="compositionally biased region" description="Low complexity" evidence="1">
    <location>
        <begin position="63"/>
        <end position="86"/>
    </location>
</feature>
<reference evidence="3" key="1">
    <citation type="submission" date="2012-10" db="EMBL/GenBank/DDBJ databases">
        <authorList>
            <person name="Jelonek L."/>
        </authorList>
    </citation>
    <scope>NUCLEOTIDE SEQUENCE</scope>
    <source>
        <strain evidence="3">Isolate 7/3/14</strain>
    </source>
</reference>
<keyword evidence="6" id="KW-1185">Reference proteome</keyword>
<organism evidence="3 5">
    <name type="scientific">Thanatephorus cucumeris (strain AG1-IB / isolate 7/3/14)</name>
    <name type="common">Lettuce bottom rot fungus</name>
    <name type="synonym">Rhizoctonia solani</name>
    <dbReference type="NCBI Taxonomy" id="1108050"/>
    <lineage>
        <taxon>Eukaryota</taxon>
        <taxon>Fungi</taxon>
        <taxon>Dikarya</taxon>
        <taxon>Basidiomycota</taxon>
        <taxon>Agaricomycotina</taxon>
        <taxon>Agaricomycetes</taxon>
        <taxon>Cantharellales</taxon>
        <taxon>Ceratobasidiaceae</taxon>
        <taxon>Rhizoctonia</taxon>
        <taxon>Rhizoctonia solani AG-1</taxon>
    </lineage>
</organism>
<name>M5BNU0_THACB</name>
<dbReference type="EMBL" id="CAOJ01003631">
    <property type="protein sequence ID" value="CCO28666.1"/>
    <property type="molecule type" value="Genomic_DNA"/>
</dbReference>
<accession>M5BNU0</accession>
<dbReference type="EMBL" id="LN679101">
    <property type="protein sequence ID" value="CEL55538.1"/>
    <property type="molecule type" value="Genomic_DNA"/>
</dbReference>
<evidence type="ECO:0000313" key="3">
    <source>
        <dbReference type="EMBL" id="CCO28666.1"/>
    </source>
</evidence>
<gene>
    <name evidence="3" type="ORF">BN14_02664</name>
    <name evidence="4" type="ORF">RSOLAG1IB_01550</name>
</gene>
<feature type="signal peptide" evidence="2">
    <location>
        <begin position="1"/>
        <end position="22"/>
    </location>
</feature>
<evidence type="ECO:0000313" key="6">
    <source>
        <dbReference type="Proteomes" id="UP000059188"/>
    </source>
</evidence>
<evidence type="ECO:0000313" key="5">
    <source>
        <dbReference type="Proteomes" id="UP000012065"/>
    </source>
</evidence>
<dbReference type="Proteomes" id="UP000059188">
    <property type="component" value="Unassembled WGS sequence"/>
</dbReference>